<dbReference type="PANTHER" id="PTHR21299:SF1">
    <property type="entry name" value="PANTOATE--BETA-ALANINE LIGASE"/>
    <property type="match status" value="1"/>
</dbReference>
<dbReference type="AlphaFoldDB" id="A0A0M4CC06"/>
<comment type="miscellaneous">
    <text evidence="15">The reaction proceeds by a bi uni uni bi ping pong mechanism.</text>
</comment>
<evidence type="ECO:0000256" key="10">
    <source>
        <dbReference type="ARBA" id="ARBA00022840"/>
    </source>
</evidence>
<dbReference type="GO" id="GO:0005524">
    <property type="term" value="F:ATP binding"/>
    <property type="evidence" value="ECO:0007669"/>
    <property type="project" value="UniProtKB-KW"/>
</dbReference>
<proteinExistence type="inferred from homology"/>
<sequence length="283" mass="30900">MLVATTKKELVDALRHLTSIGLVPTMGALHQGHASLVKAAREENDTVVASIFVNPLQFQDLGDCDDYRNYPRQLDQDVELLNEAGVDIVFAPSVEEMYPGGLPLVWARTGSIGSKLEGESRPGHFDGVATVVAKLFNLVRPDRAYFGQKDAQQVAVIRRLVADLDFPVEIRPVPIIRGADGLAESSRNQRLSSIDREHALVLPEVLHDLDHRAKSGEPLRIEDARARLANSEGVTLDHLEIVDPATLEPLGVDGVLKTPALVVAAIFVGPVRLIDNIELHPHI</sequence>
<dbReference type="KEGG" id="cdx:CDES_00740"/>
<dbReference type="SUPFAM" id="SSF52374">
    <property type="entry name" value="Nucleotidylyl transferase"/>
    <property type="match status" value="1"/>
</dbReference>
<dbReference type="HAMAP" id="MF_00158">
    <property type="entry name" value="PanC"/>
    <property type="match status" value="1"/>
</dbReference>
<feature type="binding site" evidence="15">
    <location>
        <begin position="26"/>
        <end position="33"/>
    </location>
    <ligand>
        <name>ATP</name>
        <dbReference type="ChEBI" id="CHEBI:30616"/>
    </ligand>
</feature>
<evidence type="ECO:0000313" key="17">
    <source>
        <dbReference type="Proteomes" id="UP000068067"/>
    </source>
</evidence>
<protein>
    <recommendedName>
        <fullName evidence="5 15">Pantothenate synthetase</fullName>
        <shortName evidence="15">PS</shortName>
        <ecNumber evidence="4 15">6.3.2.1</ecNumber>
    </recommendedName>
    <alternativeName>
        <fullName evidence="14 15">Pantoate--beta-alanine ligase</fullName>
    </alternativeName>
    <alternativeName>
        <fullName evidence="11 15">Pantoate-activating enzyme</fullName>
    </alternativeName>
</protein>
<evidence type="ECO:0000256" key="7">
    <source>
        <dbReference type="ARBA" id="ARBA00022598"/>
    </source>
</evidence>
<evidence type="ECO:0000256" key="14">
    <source>
        <dbReference type="ARBA" id="ARBA00077433"/>
    </source>
</evidence>
<comment type="subunit">
    <text evidence="15">Homodimer.</text>
</comment>
<keyword evidence="8 15" id="KW-0566">Pantothenate biosynthesis</keyword>
<dbReference type="GO" id="GO:0005829">
    <property type="term" value="C:cytosol"/>
    <property type="evidence" value="ECO:0007669"/>
    <property type="project" value="TreeGrafter"/>
</dbReference>
<dbReference type="UniPathway" id="UPA00028">
    <property type="reaction ID" value="UER00005"/>
</dbReference>
<dbReference type="STRING" id="931089.CDES_00740"/>
<dbReference type="PANTHER" id="PTHR21299">
    <property type="entry name" value="CYTIDYLATE KINASE/PANTOATE-BETA-ALANINE LIGASE"/>
    <property type="match status" value="1"/>
</dbReference>
<dbReference type="InterPro" id="IPR042176">
    <property type="entry name" value="Pantoate_ligase_C"/>
</dbReference>
<evidence type="ECO:0000256" key="12">
    <source>
        <dbReference type="ARBA" id="ARBA00048258"/>
    </source>
</evidence>
<evidence type="ECO:0000256" key="2">
    <source>
        <dbReference type="ARBA" id="ARBA00004990"/>
    </source>
</evidence>
<dbReference type="OrthoDB" id="9773087at2"/>
<feature type="binding site" evidence="15">
    <location>
        <position position="57"/>
    </location>
    <ligand>
        <name>beta-alanine</name>
        <dbReference type="ChEBI" id="CHEBI:57966"/>
    </ligand>
</feature>
<evidence type="ECO:0000256" key="3">
    <source>
        <dbReference type="ARBA" id="ARBA00009256"/>
    </source>
</evidence>
<keyword evidence="6 15" id="KW-0963">Cytoplasm</keyword>
<dbReference type="Gene3D" id="3.40.50.620">
    <property type="entry name" value="HUPs"/>
    <property type="match status" value="1"/>
</dbReference>
<dbReference type="CDD" id="cd00560">
    <property type="entry name" value="PanC"/>
    <property type="match status" value="1"/>
</dbReference>
<dbReference type="NCBIfam" id="TIGR00018">
    <property type="entry name" value="panC"/>
    <property type="match status" value="1"/>
</dbReference>
<reference evidence="16 17" key="1">
    <citation type="submission" date="2014-08" db="EMBL/GenBank/DDBJ databases">
        <title>Complete genome sequence of Corynebacterium deserti GIMN1.010 (=DSM 45689), isolated from desert sand in western China.</title>
        <authorList>
            <person name="Ruckert C."/>
            <person name="Albersmeier A."/>
            <person name="Kalinowski J."/>
        </authorList>
    </citation>
    <scope>NUCLEOTIDE SEQUENCE [LARGE SCALE GENOMIC DNA]</scope>
    <source>
        <strain evidence="16 17">GIMN1.010</strain>
    </source>
</reference>
<evidence type="ECO:0000256" key="9">
    <source>
        <dbReference type="ARBA" id="ARBA00022741"/>
    </source>
</evidence>
<feature type="active site" description="Proton donor" evidence="15">
    <location>
        <position position="33"/>
    </location>
</feature>
<feature type="binding site" evidence="15">
    <location>
        <position position="153"/>
    </location>
    <ligand>
        <name>(R)-pantoate</name>
        <dbReference type="ChEBI" id="CHEBI:15980"/>
    </ligand>
</feature>
<dbReference type="FunFam" id="3.40.50.620:FF:000114">
    <property type="entry name" value="Pantothenate synthetase"/>
    <property type="match status" value="1"/>
</dbReference>
<feature type="binding site" evidence="15">
    <location>
        <position position="176"/>
    </location>
    <ligand>
        <name>ATP</name>
        <dbReference type="ChEBI" id="CHEBI:30616"/>
    </ligand>
</feature>
<dbReference type="Pfam" id="PF02569">
    <property type="entry name" value="Pantoate_ligase"/>
    <property type="match status" value="1"/>
</dbReference>
<keyword evidence="17" id="KW-1185">Reference proteome</keyword>
<evidence type="ECO:0000256" key="4">
    <source>
        <dbReference type="ARBA" id="ARBA00012219"/>
    </source>
</evidence>
<feature type="binding site" evidence="15">
    <location>
        <begin position="147"/>
        <end position="150"/>
    </location>
    <ligand>
        <name>ATP</name>
        <dbReference type="ChEBI" id="CHEBI:30616"/>
    </ligand>
</feature>
<evidence type="ECO:0000256" key="5">
    <source>
        <dbReference type="ARBA" id="ARBA00014155"/>
    </source>
</evidence>
<dbReference type="InterPro" id="IPR014729">
    <property type="entry name" value="Rossmann-like_a/b/a_fold"/>
</dbReference>
<evidence type="ECO:0000256" key="15">
    <source>
        <dbReference type="HAMAP-Rule" id="MF_00158"/>
    </source>
</evidence>
<comment type="subcellular location">
    <subcellularLocation>
        <location evidence="1 15">Cytoplasm</location>
    </subcellularLocation>
</comment>
<gene>
    <name evidence="16" type="primary">panC1</name>
    <name evidence="15" type="synonym">panC</name>
    <name evidence="16" type="ORF">CDES_00740</name>
</gene>
<dbReference type="Proteomes" id="UP000068067">
    <property type="component" value="Chromosome"/>
</dbReference>
<keyword evidence="10 15" id="KW-0067">ATP-binding</keyword>
<evidence type="ECO:0000256" key="11">
    <source>
        <dbReference type="ARBA" id="ARBA00032806"/>
    </source>
</evidence>
<dbReference type="GO" id="GO:0015940">
    <property type="term" value="P:pantothenate biosynthetic process"/>
    <property type="evidence" value="ECO:0007669"/>
    <property type="project" value="UniProtKB-UniRule"/>
</dbReference>
<evidence type="ECO:0000256" key="8">
    <source>
        <dbReference type="ARBA" id="ARBA00022655"/>
    </source>
</evidence>
<name>A0A0M4CC06_9CORY</name>
<feature type="binding site" evidence="15">
    <location>
        <begin position="184"/>
        <end position="187"/>
    </location>
    <ligand>
        <name>ATP</name>
        <dbReference type="ChEBI" id="CHEBI:30616"/>
    </ligand>
</feature>
<keyword evidence="7 15" id="KW-0436">Ligase</keyword>
<organism evidence="16 17">
    <name type="scientific">Corynebacterium deserti GIMN1.010</name>
    <dbReference type="NCBI Taxonomy" id="931089"/>
    <lineage>
        <taxon>Bacteria</taxon>
        <taxon>Bacillati</taxon>
        <taxon>Actinomycetota</taxon>
        <taxon>Actinomycetes</taxon>
        <taxon>Mycobacteriales</taxon>
        <taxon>Corynebacteriaceae</taxon>
        <taxon>Corynebacterium</taxon>
    </lineage>
</organism>
<feature type="binding site" evidence="15">
    <location>
        <position position="57"/>
    </location>
    <ligand>
        <name>(R)-pantoate</name>
        <dbReference type="ChEBI" id="CHEBI:15980"/>
    </ligand>
</feature>
<evidence type="ECO:0000256" key="1">
    <source>
        <dbReference type="ARBA" id="ARBA00004496"/>
    </source>
</evidence>
<dbReference type="EC" id="6.3.2.1" evidence="4 15"/>
<comment type="similarity">
    <text evidence="3 15">Belongs to the pantothenate synthetase family.</text>
</comment>
<dbReference type="RefSeq" id="WP_053543825.1">
    <property type="nucleotide sequence ID" value="NZ_CP009220.1"/>
</dbReference>
<dbReference type="InterPro" id="IPR003721">
    <property type="entry name" value="Pantoate_ligase"/>
</dbReference>
<comment type="pathway">
    <text evidence="2 15">Cofactor biosynthesis; (R)-pantothenate biosynthesis; (R)-pantothenate from (R)-pantoate and beta-alanine: step 1/1.</text>
</comment>
<comment type="function">
    <text evidence="13 15">Catalyzes the condensation of pantoate with beta-alanine in an ATP-dependent reaction via a pantoyl-adenylate intermediate.</text>
</comment>
<keyword evidence="9 15" id="KW-0547">Nucleotide-binding</keyword>
<dbReference type="PATRIC" id="fig|931089.4.peg.153"/>
<comment type="catalytic activity">
    <reaction evidence="12 15">
        <text>(R)-pantoate + beta-alanine + ATP = (R)-pantothenate + AMP + diphosphate + H(+)</text>
        <dbReference type="Rhea" id="RHEA:10912"/>
        <dbReference type="ChEBI" id="CHEBI:15378"/>
        <dbReference type="ChEBI" id="CHEBI:15980"/>
        <dbReference type="ChEBI" id="CHEBI:29032"/>
        <dbReference type="ChEBI" id="CHEBI:30616"/>
        <dbReference type="ChEBI" id="CHEBI:33019"/>
        <dbReference type="ChEBI" id="CHEBI:57966"/>
        <dbReference type="ChEBI" id="CHEBI:456215"/>
        <dbReference type="EC" id="6.3.2.1"/>
    </reaction>
</comment>
<accession>A0A0M4CC06</accession>
<dbReference type="GO" id="GO:0004592">
    <property type="term" value="F:pantoate-beta-alanine ligase activity"/>
    <property type="evidence" value="ECO:0007669"/>
    <property type="project" value="UniProtKB-UniRule"/>
</dbReference>
<dbReference type="Gene3D" id="3.30.1300.10">
    <property type="entry name" value="Pantoate-beta-alanine ligase, C-terminal domain"/>
    <property type="match status" value="1"/>
</dbReference>
<evidence type="ECO:0000313" key="16">
    <source>
        <dbReference type="EMBL" id="ALC04628.1"/>
    </source>
</evidence>
<dbReference type="EMBL" id="CP009220">
    <property type="protein sequence ID" value="ALC04628.1"/>
    <property type="molecule type" value="Genomic_DNA"/>
</dbReference>
<evidence type="ECO:0000256" key="13">
    <source>
        <dbReference type="ARBA" id="ARBA00055042"/>
    </source>
</evidence>
<evidence type="ECO:0000256" key="6">
    <source>
        <dbReference type="ARBA" id="ARBA00022490"/>
    </source>
</evidence>